<name>A0A1C3EII6_9GAMM</name>
<dbReference type="InterPro" id="IPR029045">
    <property type="entry name" value="ClpP/crotonase-like_dom_sf"/>
</dbReference>
<sequence length="238" mass="26675">MSVCEVKTVGHVAVVTMTNGENRQNPQFAESLQQALDTAIADENHKALILTSNDDKNFSQGIDLEWLVPAMKQQKFDEIKGFMHDMDKVFKTLLLAPIPVIAAINGHAFGNGAILACACDFRLMRADRGYFCFPEVDLSIPFLPGMIAFVKKSVPYYRFNELKLTGRRVTADELATDHIIERAFADTAALEAGAMEFAMSFDKKRAIFAEHKKRLHKDIIEIIDTENHPLINSMQLTV</sequence>
<dbReference type="Proteomes" id="UP000094936">
    <property type="component" value="Unassembled WGS sequence"/>
</dbReference>
<dbReference type="InterPro" id="IPR001753">
    <property type="entry name" value="Enoyl-CoA_hydra/iso"/>
</dbReference>
<comment type="caution">
    <text evidence="1">The sequence shown here is derived from an EMBL/GenBank/DDBJ whole genome shotgun (WGS) entry which is preliminary data.</text>
</comment>
<dbReference type="GO" id="GO:0006635">
    <property type="term" value="P:fatty acid beta-oxidation"/>
    <property type="evidence" value="ECO:0007669"/>
    <property type="project" value="TreeGrafter"/>
</dbReference>
<organism evidence="1 2">
    <name type="scientific">Veronia pacifica</name>
    <dbReference type="NCBI Taxonomy" id="1080227"/>
    <lineage>
        <taxon>Bacteria</taxon>
        <taxon>Pseudomonadati</taxon>
        <taxon>Pseudomonadota</taxon>
        <taxon>Gammaproteobacteria</taxon>
        <taxon>Vibrionales</taxon>
        <taxon>Vibrionaceae</taxon>
        <taxon>Veronia</taxon>
    </lineage>
</organism>
<evidence type="ECO:0000313" key="2">
    <source>
        <dbReference type="Proteomes" id="UP000094936"/>
    </source>
</evidence>
<gene>
    <name evidence="1" type="ORF">A8L45_12200</name>
</gene>
<dbReference type="Pfam" id="PF00378">
    <property type="entry name" value="ECH_1"/>
    <property type="match status" value="1"/>
</dbReference>
<keyword evidence="2" id="KW-1185">Reference proteome</keyword>
<dbReference type="OrthoDB" id="9807606at2"/>
<evidence type="ECO:0000313" key="1">
    <source>
        <dbReference type="EMBL" id="ODA33044.1"/>
    </source>
</evidence>
<dbReference type="CDD" id="cd06558">
    <property type="entry name" value="crotonase-like"/>
    <property type="match status" value="1"/>
</dbReference>
<accession>A0A1C3EII6</accession>
<reference evidence="1 2" key="1">
    <citation type="submission" date="2016-05" db="EMBL/GenBank/DDBJ databases">
        <title>Genomic Taxonomy of the Vibrionaceae.</title>
        <authorList>
            <person name="Gomez-Gil B."/>
            <person name="Enciso-Ibarra J."/>
        </authorList>
    </citation>
    <scope>NUCLEOTIDE SEQUENCE [LARGE SCALE GENOMIC DNA]</scope>
    <source>
        <strain evidence="1 2">CAIM 1920</strain>
    </source>
</reference>
<dbReference type="EMBL" id="LYBM01000020">
    <property type="protein sequence ID" value="ODA33044.1"/>
    <property type="molecule type" value="Genomic_DNA"/>
</dbReference>
<dbReference type="RefSeq" id="WP_068902619.1">
    <property type="nucleotide sequence ID" value="NZ_JBHUIF010000015.1"/>
</dbReference>
<protein>
    <submittedName>
        <fullName evidence="1">Enoyl-CoA hydratase</fullName>
    </submittedName>
</protein>
<dbReference type="GO" id="GO:0004165">
    <property type="term" value="F:delta(3)-delta(2)-enoyl-CoA isomerase activity"/>
    <property type="evidence" value="ECO:0007669"/>
    <property type="project" value="TreeGrafter"/>
</dbReference>
<dbReference type="STRING" id="1080227.A8L45_12200"/>
<dbReference type="PANTHER" id="PTHR11941:SF75">
    <property type="entry name" value="ENOYL-COA HYDRATASE_ISOMERASE FAMILY PROTEIN"/>
    <property type="match status" value="1"/>
</dbReference>
<proteinExistence type="predicted"/>
<dbReference type="Gene3D" id="3.90.226.10">
    <property type="entry name" value="2-enoyl-CoA Hydratase, Chain A, domain 1"/>
    <property type="match status" value="1"/>
</dbReference>
<dbReference type="AlphaFoldDB" id="A0A1C3EII6"/>
<dbReference type="PANTHER" id="PTHR11941">
    <property type="entry name" value="ENOYL-COA HYDRATASE-RELATED"/>
    <property type="match status" value="1"/>
</dbReference>
<dbReference type="SUPFAM" id="SSF52096">
    <property type="entry name" value="ClpP/crotonase"/>
    <property type="match status" value="1"/>
</dbReference>